<dbReference type="Gene3D" id="3.40.50.720">
    <property type="entry name" value="NAD(P)-binding Rossmann-like Domain"/>
    <property type="match status" value="1"/>
</dbReference>
<dbReference type="InterPro" id="IPR000873">
    <property type="entry name" value="AMP-dep_synth/lig_dom"/>
</dbReference>
<evidence type="ECO:0000256" key="5">
    <source>
        <dbReference type="ARBA" id="ARBA00022679"/>
    </source>
</evidence>
<dbReference type="SMART" id="SM00822">
    <property type="entry name" value="PKS_KR"/>
    <property type="match status" value="1"/>
</dbReference>
<evidence type="ECO:0000313" key="11">
    <source>
        <dbReference type="Proteomes" id="UP000316726"/>
    </source>
</evidence>
<comment type="similarity">
    <text evidence="1">Belongs to the ATP-dependent AMP-binding enzyme family.</text>
</comment>
<dbReference type="Pfam" id="PF02801">
    <property type="entry name" value="Ketoacyl-synt_C"/>
    <property type="match status" value="1"/>
</dbReference>
<dbReference type="InterPro" id="IPR020806">
    <property type="entry name" value="PKS_PP-bd"/>
</dbReference>
<dbReference type="Gene3D" id="3.40.50.12780">
    <property type="entry name" value="N-terminal domain of ligase-like"/>
    <property type="match status" value="2"/>
</dbReference>
<dbReference type="CDD" id="cd00833">
    <property type="entry name" value="PKS"/>
    <property type="match status" value="1"/>
</dbReference>
<keyword evidence="6" id="KW-0276">Fatty acid metabolism</keyword>
<dbReference type="SUPFAM" id="SSF53901">
    <property type="entry name" value="Thiolase-like"/>
    <property type="match status" value="2"/>
</dbReference>
<gene>
    <name evidence="10" type="ORF">A3770_05p39910</name>
</gene>
<feature type="domain" description="Carrier" evidence="8">
    <location>
        <begin position="652"/>
        <end position="727"/>
    </location>
</feature>
<keyword evidence="7" id="KW-0443">Lipid metabolism</keyword>
<dbReference type="Pfam" id="PF00550">
    <property type="entry name" value="PP-binding"/>
    <property type="match status" value="3"/>
</dbReference>
<evidence type="ECO:0000313" key="10">
    <source>
        <dbReference type="EMBL" id="QDZ21473.1"/>
    </source>
</evidence>
<dbReference type="InterPro" id="IPR045851">
    <property type="entry name" value="AMP-bd_C_sf"/>
</dbReference>
<feature type="domain" description="Ketosynthase family 3 (KS3)" evidence="9">
    <location>
        <begin position="825"/>
        <end position="1240"/>
    </location>
</feature>
<dbReference type="SMR" id="A0A5B8MLV1"/>
<dbReference type="PROSITE" id="PS52004">
    <property type="entry name" value="KS3_2"/>
    <property type="match status" value="1"/>
</dbReference>
<dbReference type="PROSITE" id="PS00606">
    <property type="entry name" value="KS3_1"/>
    <property type="match status" value="1"/>
</dbReference>
<dbReference type="InterPro" id="IPR016039">
    <property type="entry name" value="Thiolase-like"/>
</dbReference>
<dbReference type="Pfam" id="PF00109">
    <property type="entry name" value="ketoacyl-synt"/>
    <property type="match status" value="2"/>
</dbReference>
<dbReference type="EMBL" id="CP031038">
    <property type="protein sequence ID" value="QDZ21473.1"/>
    <property type="molecule type" value="Genomic_DNA"/>
</dbReference>
<protein>
    <submittedName>
        <fullName evidence="10">Polyketide synthase</fullName>
    </submittedName>
</protein>
<dbReference type="InterPro" id="IPR036291">
    <property type="entry name" value="NAD(P)-bd_dom_sf"/>
</dbReference>
<dbReference type="SUPFAM" id="SSF51735">
    <property type="entry name" value="NAD(P)-binding Rossmann-fold domains"/>
    <property type="match status" value="1"/>
</dbReference>
<name>A0A5B8MLV1_9CHLO</name>
<dbReference type="Gene3D" id="3.30.559.10">
    <property type="entry name" value="Chloramphenicol acetyltransferase-like domain"/>
    <property type="match status" value="1"/>
</dbReference>
<dbReference type="PANTHER" id="PTHR43859:SF4">
    <property type="entry name" value="BUTANOATE--COA LIGASE AAE1-RELATED"/>
    <property type="match status" value="1"/>
</dbReference>
<dbReference type="Gene3D" id="3.30.559.30">
    <property type="entry name" value="Nonribosomal peptide synthetase, condensation domain"/>
    <property type="match status" value="1"/>
</dbReference>
<dbReference type="SUPFAM" id="SSF56801">
    <property type="entry name" value="Acetyl-CoA synthetase-like"/>
    <property type="match status" value="2"/>
</dbReference>
<evidence type="ECO:0000256" key="2">
    <source>
        <dbReference type="ARBA" id="ARBA00022450"/>
    </source>
</evidence>
<dbReference type="GO" id="GO:0016874">
    <property type="term" value="F:ligase activity"/>
    <property type="evidence" value="ECO:0007669"/>
    <property type="project" value="UniProtKB-KW"/>
</dbReference>
<feature type="domain" description="Carrier" evidence="8">
    <location>
        <begin position="1942"/>
        <end position="2016"/>
    </location>
</feature>
<evidence type="ECO:0000259" key="9">
    <source>
        <dbReference type="PROSITE" id="PS52004"/>
    </source>
</evidence>
<dbReference type="GO" id="GO:0031177">
    <property type="term" value="F:phosphopantetheine binding"/>
    <property type="evidence" value="ECO:0007669"/>
    <property type="project" value="InterPro"/>
</dbReference>
<dbReference type="InterPro" id="IPR036736">
    <property type="entry name" value="ACP-like_sf"/>
</dbReference>
<evidence type="ECO:0000256" key="1">
    <source>
        <dbReference type="ARBA" id="ARBA00006432"/>
    </source>
</evidence>
<keyword evidence="4" id="KW-0436">Ligase</keyword>
<dbReference type="InterPro" id="IPR020841">
    <property type="entry name" value="PKS_Beta-ketoAc_synthase_dom"/>
</dbReference>
<evidence type="ECO:0000256" key="4">
    <source>
        <dbReference type="ARBA" id="ARBA00022598"/>
    </source>
</evidence>
<dbReference type="OrthoDB" id="515223at2759"/>
<dbReference type="SMART" id="SM00823">
    <property type="entry name" value="PKS_PP"/>
    <property type="match status" value="3"/>
</dbReference>
<dbReference type="SMART" id="SM01294">
    <property type="entry name" value="PKS_PP_betabranch"/>
    <property type="match status" value="1"/>
</dbReference>
<dbReference type="InterPro" id="IPR042099">
    <property type="entry name" value="ANL_N_sf"/>
</dbReference>
<dbReference type="InterPro" id="IPR018201">
    <property type="entry name" value="Ketoacyl_synth_AS"/>
</dbReference>
<dbReference type="Pfam" id="PF08659">
    <property type="entry name" value="KR"/>
    <property type="match status" value="1"/>
</dbReference>
<dbReference type="Pfam" id="PF00501">
    <property type="entry name" value="AMP-binding"/>
    <property type="match status" value="2"/>
</dbReference>
<dbReference type="Pfam" id="PF13193">
    <property type="entry name" value="AMP-binding_C"/>
    <property type="match status" value="2"/>
</dbReference>
<dbReference type="InterPro" id="IPR014030">
    <property type="entry name" value="Ketoacyl_synth_N"/>
</dbReference>
<evidence type="ECO:0000256" key="7">
    <source>
        <dbReference type="ARBA" id="ARBA00023098"/>
    </source>
</evidence>
<dbReference type="GO" id="GO:0004315">
    <property type="term" value="F:3-oxoacyl-[acyl-carrier-protein] synthase activity"/>
    <property type="evidence" value="ECO:0007669"/>
    <property type="project" value="InterPro"/>
</dbReference>
<dbReference type="Gene3D" id="3.40.47.10">
    <property type="match status" value="2"/>
</dbReference>
<dbReference type="PANTHER" id="PTHR43859">
    <property type="entry name" value="ACYL-ACTIVATING ENZYME"/>
    <property type="match status" value="1"/>
</dbReference>
<dbReference type="InterPro" id="IPR001242">
    <property type="entry name" value="Condensation_dom"/>
</dbReference>
<dbReference type="Proteomes" id="UP000316726">
    <property type="component" value="Chromosome 5"/>
</dbReference>
<dbReference type="SMART" id="SM00825">
    <property type="entry name" value="PKS_KS"/>
    <property type="match status" value="1"/>
</dbReference>
<dbReference type="InterPro" id="IPR009081">
    <property type="entry name" value="PP-bd_ACP"/>
</dbReference>
<dbReference type="Gene3D" id="1.10.1200.10">
    <property type="entry name" value="ACP-like"/>
    <property type="match status" value="3"/>
</dbReference>
<dbReference type="InterPro" id="IPR023213">
    <property type="entry name" value="CAT-like_dom_sf"/>
</dbReference>
<keyword evidence="5" id="KW-0808">Transferase</keyword>
<keyword evidence="3" id="KW-0597">Phosphoprotein</keyword>
<dbReference type="STRING" id="1764295.A0A5B8MLV1"/>
<dbReference type="InterPro" id="IPR025110">
    <property type="entry name" value="AMP-bd_C"/>
</dbReference>
<keyword evidence="11" id="KW-1185">Reference proteome</keyword>
<dbReference type="Pfam" id="PF21089">
    <property type="entry name" value="PKS_DH_N"/>
    <property type="match status" value="1"/>
</dbReference>
<dbReference type="InterPro" id="IPR013968">
    <property type="entry name" value="PKS_KR"/>
</dbReference>
<dbReference type="Gene3D" id="3.10.129.10">
    <property type="entry name" value="Hotdog Thioesterase"/>
    <property type="match status" value="1"/>
</dbReference>
<dbReference type="InterPro" id="IPR014031">
    <property type="entry name" value="Ketoacyl_synth_C"/>
</dbReference>
<dbReference type="Pfam" id="PF00668">
    <property type="entry name" value="Condensation"/>
    <property type="match status" value="1"/>
</dbReference>
<dbReference type="Gene3D" id="3.30.300.30">
    <property type="match status" value="2"/>
</dbReference>
<dbReference type="InterPro" id="IPR020807">
    <property type="entry name" value="PKS_DH"/>
</dbReference>
<keyword evidence="2" id="KW-0596">Phosphopantetheine</keyword>
<dbReference type="SUPFAM" id="SSF47336">
    <property type="entry name" value="ACP-like"/>
    <property type="match status" value="3"/>
</dbReference>
<evidence type="ECO:0000256" key="3">
    <source>
        <dbReference type="ARBA" id="ARBA00022553"/>
    </source>
</evidence>
<evidence type="ECO:0000256" key="6">
    <source>
        <dbReference type="ARBA" id="ARBA00022832"/>
    </source>
</evidence>
<dbReference type="InterPro" id="IPR049552">
    <property type="entry name" value="PKS_DH_N"/>
</dbReference>
<dbReference type="InterPro" id="IPR057326">
    <property type="entry name" value="KR_dom"/>
</dbReference>
<reference evidence="10 11" key="1">
    <citation type="submission" date="2018-07" db="EMBL/GenBank/DDBJ databases">
        <title>The complete nuclear genome of the prasinophyte Chloropicon primus (CCMP1205).</title>
        <authorList>
            <person name="Pombert J.-F."/>
            <person name="Otis C."/>
            <person name="Turmel M."/>
            <person name="Lemieux C."/>
        </authorList>
    </citation>
    <scope>NUCLEOTIDE SEQUENCE [LARGE SCALE GENOMIC DNA]</scope>
    <source>
        <strain evidence="10 11">CCMP1205</strain>
    </source>
</reference>
<proteinExistence type="inferred from homology"/>
<organism evidence="10 11">
    <name type="scientific">Chloropicon primus</name>
    <dbReference type="NCBI Taxonomy" id="1764295"/>
    <lineage>
        <taxon>Eukaryota</taxon>
        <taxon>Viridiplantae</taxon>
        <taxon>Chlorophyta</taxon>
        <taxon>Chloropicophyceae</taxon>
        <taxon>Chloropicales</taxon>
        <taxon>Chloropicaceae</taxon>
        <taxon>Chloropicon</taxon>
    </lineage>
</organism>
<feature type="domain" description="Carrier" evidence="8">
    <location>
        <begin position="738"/>
        <end position="812"/>
    </location>
</feature>
<dbReference type="SMART" id="SM00826">
    <property type="entry name" value="PKS_DH"/>
    <property type="match status" value="1"/>
</dbReference>
<dbReference type="PROSITE" id="PS50075">
    <property type="entry name" value="CARRIER"/>
    <property type="match status" value="3"/>
</dbReference>
<evidence type="ECO:0000259" key="8">
    <source>
        <dbReference type="PROSITE" id="PS50075"/>
    </source>
</evidence>
<dbReference type="SUPFAM" id="SSF52777">
    <property type="entry name" value="CoA-dependent acyltransferases"/>
    <property type="match status" value="2"/>
</dbReference>
<sequence length="3314" mass="358894">MDHPWNSLVSAALEVPDKVAVVDGSSKFTYQELHGRCSELGSFLQGHGVGQGSSVGVLLPNIHETIEVHFAAAWLGASVVNLNTRLVAHELAYILGDSLPSTVIVHQDLLDRAVDAMREAGQESSVKLLLVVRSGPGGVPRALLDDEVSCRKYEDAFGGGDLRGIFFGNKVDLGLASPYQVYYTSGTTGKPKRVILSMGIVCKHSGGAIDAMRINKSDVWGHFAPMFHLVDAFAIYSVTHVQGTHVMLESFDSVRTMQTMEREGVTISNVASTMVTLMVSSPWCQALDFTTLRILSCGGSPLVPATVKKAIGTFGCEFFLSYGMTECCGKISMSILSEEELRSLDVQSLLDLICTSGRPFSLMDVKVVTDAGTEAKPDSGEVGEVLCRGPTVFDGYANNPEANKEAFRDGWFRTGDLATVNGSGYITVIDRCKDMILCGGENVYCVEVEAALMEHPSVMQAAVFGVPNSVMGEMVTAAVRIQPGSSASERDLVRHCQKALSSYKVPSRILIVSEMPTTGSGKILKTELRKNYLASKGEGSATTFSLKDCKDLWEVVSHGGVEAEEGEAVILVECESEGDLAVALNLLAEHEEDRSTVIVYKGDAVQAETMRLLDALLGQVVIVHVSSVEFSDWFLLSLVIAGCAPAGEVEPKSEPESWKTLVSDIVAELTGASVGEGDPLMENGMTSATAIELSNRLGEKLSVSLPSTLVFDYGNISSISENLVALCGTQQAPGHHSEGTDAKLDSVKHIIQSFFDFALEPDQPFTDAGLNSSTAVQLMEEIKEEVDVELSATATFDYPTLNLLLGYISECDAADQVGPLAGGELDALPASGIQGDATTTVFVTCCDSKMPCSNTEGNFDSISTVPLSRWDWRDQLSKKVGANFGSFLSSIEDFDCQAFRIASNEARFMDPQQRMLLETTAVVMTESPAPLSTNSGVFVGISMLEYSRMNVAHNGLGTFSATSGHLSVTSGRLSYTFGMTGPSLTIDTACSSSLVGMHVAREHIAMSPGSSESSLFCGANLTLAREWTESCSLAGMLSSEGRCKTLDASADGYVRAEAALAFALHSDESGGHTIVAKASSVNQDGRSSSLTAPNGPSQQDIIRQVMARGGSLPEDAAVLQMHGTGTALGDPIEVGAALSAFSSSAGDACISLSSVKSNVGHAEPAAGAVGVLALCQDLNNFRGMCHLREMNAHVVATLKQHKNSVLSSREACNVYQGHGKTHHVSSFAFQGTNAHASFTSDAVSDGVVWKSSKARFHLLESTYLWSLPIAHPFLSFGASSGEPGHQIEVCFSVERQPFLWDHKVFNRCLFPGSGFFEMAFSSLLTSQNTRQGTKSPMGVQDLSIMLPCLLPQHTGFEFETLLSTRVDGNGYVTISSHNNVHCTAYARRELQVTDRPENAQTCSARISPDPSCSPLCSISYEGEPEDYFNMHPAISDAAIHFNAACKMTSKGKWGVKVPVATDYLSFGSKKAGVYYSGHNRVYSTGDNECHDHNIRRGGAQVLLATGLLLKEIGSRDALRSKSRKSKMMYTIRHLAFGPSASEPSVPFDSRSANLTVGSAHTFHSKAGAAPLWTYLAVLSIATRIASTNLSTSLRLETFSVLPSSKGGVTNAKKGWGGDGVFHWSMLRTMFKEYPQTTLEALDQDVYSTSTAKFGGTSVLGSSCRSNVLYSSILSDRLATNTLGADHEVRGSCLFTGGMGDIGLCSARWYQSRQGKSVVLVGRTLPSRRLPDLCSYTASLCDVSFSEDVAHPFAFSDIRSVVHAAGGLFDGLLRSQTVSSSRSCFQPKVEGLQRLVSLPLQPITSLVCFSSIASVVPTAGQANYSAANSFMDLLCDSLRMSGVPSTSIQWGGWRDLGMAARDKQVLQRLHRQGLGTLPTQEGLRVLNEVFVRQKLWLSGKSQILASPLEVSKVGAMFQREVLRVNDDNAAASTPAHAIAESATLLESIKKRVSKIVAQILDDDVEEDKSLIEMGIDSLGGMELQNRLTSDFGLQIPNTLIFDYPSIDDISKFIGGGVKSVQSHDVQPGIALTAETAAPRKPKEEDAQAQKVLQSILVHTEWPLTEEQLVFWTHFTLKPHSSCYNMNCVISLDTSIDVDILRSAYMSVLRKHPILRVVFSSDGSHFRVKPSSELVDLVVYEEEKGFSEAMSHPFDLVRGPITRIHVHGNNVLFITHHIVADWRSMGIIAEDVKTEYLERLQKRPDPPTSGGGGESDLLFIESTLRRNEVDPDDAKQNLDHWYNYLTEDRRGKFEILNLECDFKRQLSLHTAAGSIQIGVSVDLTQRLLKQASRQNLTLFNAVFGAWFLTLHMMANDVDDITLGTPFDLRSKSTQLSQIGSSIGCFSSILPVRAQITNSQSIVEFLRLLMTRTLDSFDHPDVPWLSLLKRLQPKRTIAGSNPLFTTCFSFLSQNYDNFSLPMPESAFDYWLALGKASNGSLVGMLTYDAHAFTRKTAQKTKVMLVRVLETLAYMPWEDTVLDLKLASRKESHRPSKIHIMPQATQVDHPWNSLVSAALEVPDKVAVVDGSSKFTYQELHGRCSELGSFLQGHGVGQGSSVGVLLPNIHETIEVHFAAAWLGASVVNLNTRLVAHELAYILGDSLPSTVIVHQDLLDRAVDAMREAGQESSVKLLLVVRSGPGGVPRALLDDEVSCRKYEDAFGGGDLRGIFFGNKVDLGLASPYQVYYTSGTTGKPKRVILSMGIVCKHSGGAIDAMRINKSDVWGHFAPMFHLVDAFAIYSVTHVQGTHVMLESFDSVRTMQTMEREGVTISNVASTMVTLMVSSPWCQALDFTTLRILSCGGSPLVPATVKKAIGTFGCEFFLSYGMTECCGKISMSILSEEELRSLDVQSLLDLICTSGRPFSLMDVKVVTDAGTEAKPDSGEVGEVLCRGPTVFDGYANNPEANKEAFRDGWFRTGDLATVNGSGYITVIDRCKDMILCGGENVYCVEVEAALMEHPSVMQAAVFGVPNSVMGEMVTAAVRIQPGSSASERDLVRHCQKALSSYKVPSRILIVSEMPTTGSGKILKTELRKNYLASKGEGGATTFSLKDCKDLWEVVSHGGVEAEEGEAVILVECESEGDLAVALNLLAEYDVDGIFVCCVVGNSAENDFGMSSLFVLESIASMPDLSVKLEMPAVSQSHASPDILKTILLDCISQSVNIEDTSQSVWDAGMTSMLAVKNMVDNIDALVEPSDAIFAVPYAVWDSEVLMERYGSIPRFGNFMKDVYNFDRLLYNMSATEASMMDPQHRILVQHATNVLNGLSDDMLSQCSCYVGISQMDHFAMTKVLLQRVDAYMGTDAIWTRAKNPYFLESI</sequence>
<dbReference type="GO" id="GO:0006633">
    <property type="term" value="P:fatty acid biosynthetic process"/>
    <property type="evidence" value="ECO:0007669"/>
    <property type="project" value="InterPro"/>
</dbReference>
<accession>A0A5B8MLV1</accession>